<dbReference type="EMBL" id="BGZK01000838">
    <property type="protein sequence ID" value="GBP62322.1"/>
    <property type="molecule type" value="Genomic_DNA"/>
</dbReference>
<dbReference type="PROSITE" id="PS50878">
    <property type="entry name" value="RT_POL"/>
    <property type="match status" value="1"/>
</dbReference>
<keyword evidence="2" id="KW-0695">RNA-directed DNA polymerase</keyword>
<accession>A0A4C1XH50</accession>
<comment type="caution">
    <text evidence="2">The sequence shown here is derived from an EMBL/GenBank/DDBJ whole genome shotgun (WGS) entry which is preliminary data.</text>
</comment>
<protein>
    <submittedName>
        <fullName evidence="2">Probable RNA-directed DNA polymerase from transposon BS</fullName>
    </submittedName>
</protein>
<dbReference type="PANTHER" id="PTHR33332">
    <property type="entry name" value="REVERSE TRANSCRIPTASE DOMAIN-CONTAINING PROTEIN"/>
    <property type="match status" value="1"/>
</dbReference>
<evidence type="ECO:0000313" key="3">
    <source>
        <dbReference type="Proteomes" id="UP000299102"/>
    </source>
</evidence>
<keyword evidence="2" id="KW-0808">Transferase</keyword>
<gene>
    <name evidence="2" type="primary">RTase</name>
    <name evidence="2" type="ORF">EVAR_48495_1</name>
</gene>
<reference evidence="2 3" key="1">
    <citation type="journal article" date="2019" name="Commun. Biol.">
        <title>The bagworm genome reveals a unique fibroin gene that provides high tensile strength.</title>
        <authorList>
            <person name="Kono N."/>
            <person name="Nakamura H."/>
            <person name="Ohtoshi R."/>
            <person name="Tomita M."/>
            <person name="Numata K."/>
            <person name="Arakawa K."/>
        </authorList>
    </citation>
    <scope>NUCLEOTIDE SEQUENCE [LARGE SCALE GENOMIC DNA]</scope>
</reference>
<dbReference type="GO" id="GO:0003964">
    <property type="term" value="F:RNA-directed DNA polymerase activity"/>
    <property type="evidence" value="ECO:0007669"/>
    <property type="project" value="UniProtKB-KW"/>
</dbReference>
<dbReference type="InterPro" id="IPR000477">
    <property type="entry name" value="RT_dom"/>
</dbReference>
<dbReference type="OrthoDB" id="414730at2759"/>
<organism evidence="2 3">
    <name type="scientific">Eumeta variegata</name>
    <name type="common">Bagworm moth</name>
    <name type="synonym">Eumeta japonica</name>
    <dbReference type="NCBI Taxonomy" id="151549"/>
    <lineage>
        <taxon>Eukaryota</taxon>
        <taxon>Metazoa</taxon>
        <taxon>Ecdysozoa</taxon>
        <taxon>Arthropoda</taxon>
        <taxon>Hexapoda</taxon>
        <taxon>Insecta</taxon>
        <taxon>Pterygota</taxon>
        <taxon>Neoptera</taxon>
        <taxon>Endopterygota</taxon>
        <taxon>Lepidoptera</taxon>
        <taxon>Glossata</taxon>
        <taxon>Ditrysia</taxon>
        <taxon>Tineoidea</taxon>
        <taxon>Psychidae</taxon>
        <taxon>Oiketicinae</taxon>
        <taxon>Eumeta</taxon>
    </lineage>
</organism>
<evidence type="ECO:0000313" key="2">
    <source>
        <dbReference type="EMBL" id="GBP62322.1"/>
    </source>
</evidence>
<dbReference type="Proteomes" id="UP000299102">
    <property type="component" value="Unassembled WGS sequence"/>
</dbReference>
<dbReference type="AlphaFoldDB" id="A0A4C1XH50"/>
<keyword evidence="3" id="KW-1185">Reference proteome</keyword>
<feature type="domain" description="Reverse transcriptase" evidence="1">
    <location>
        <begin position="1"/>
        <end position="155"/>
    </location>
</feature>
<evidence type="ECO:0000259" key="1">
    <source>
        <dbReference type="PROSITE" id="PS50878"/>
    </source>
</evidence>
<proteinExistence type="predicted"/>
<sequence length="248" mass="28362">MRKLHDFGVTSRSLALLQSYLRGRIQRVDVIGERTLESTVNMDVPQSSVLGPLLFLVYTNDLPHLDKDRHGILLLSDDTSLLFKINGHQPAYNEVNSTISEVVEWFGINNLLFNEKKTKLVKFSFTNAKPVDENVMINNEILDIVDTTIFLGVTLDAKLRWNSHITRLVKRLSAAAYTVKRIRRLTDESTGRLVYFRFLHSLTNYEILLRGAAANISPIFVLQKRAIHAVYDLRPMASLRKKLKKLIS</sequence>
<dbReference type="STRING" id="151549.A0A4C1XH50"/>
<name>A0A4C1XH50_EUMVA</name>
<keyword evidence="2" id="KW-0548">Nucleotidyltransferase</keyword>